<keyword evidence="2" id="KW-0064">Aspartyl protease</keyword>
<dbReference type="CDD" id="cd01647">
    <property type="entry name" value="RT_LTR"/>
    <property type="match status" value="1"/>
</dbReference>
<dbReference type="GO" id="GO:0008270">
    <property type="term" value="F:zinc ion binding"/>
    <property type="evidence" value="ECO:0007669"/>
    <property type="project" value="UniProtKB-KW"/>
</dbReference>
<proteinExistence type="predicted"/>
<dbReference type="EMBL" id="BKCJ010076247">
    <property type="protein sequence ID" value="GEW83634.1"/>
    <property type="molecule type" value="Genomic_DNA"/>
</dbReference>
<keyword evidence="4" id="KW-0863">Zinc-finger</keyword>
<dbReference type="Gene3D" id="1.10.340.70">
    <property type="match status" value="1"/>
</dbReference>
<evidence type="ECO:0000256" key="1">
    <source>
        <dbReference type="ARBA" id="ARBA00022670"/>
    </source>
</evidence>
<dbReference type="PANTHER" id="PTHR35046">
    <property type="entry name" value="ZINC KNUCKLE (CCHC-TYPE) FAMILY PROTEIN"/>
    <property type="match status" value="1"/>
</dbReference>
<dbReference type="Gene3D" id="4.10.60.10">
    <property type="entry name" value="Zinc finger, CCHC-type"/>
    <property type="match status" value="1"/>
</dbReference>
<keyword evidence="3" id="KW-0238">DNA-binding</keyword>
<dbReference type="Pfam" id="PF00098">
    <property type="entry name" value="zf-CCHC"/>
    <property type="match status" value="1"/>
</dbReference>
<keyword evidence="2" id="KW-0378">Hydrolase</keyword>
<dbReference type="GO" id="GO:0003677">
    <property type="term" value="F:DNA binding"/>
    <property type="evidence" value="ECO:0007669"/>
    <property type="project" value="UniProtKB-KW"/>
</dbReference>
<keyword evidence="4" id="KW-0862">Zinc</keyword>
<reference evidence="6" key="1">
    <citation type="journal article" date="2019" name="Sci. Rep.">
        <title>Draft genome of Tanacetum cinerariifolium, the natural source of mosquito coil.</title>
        <authorList>
            <person name="Yamashiro T."/>
            <person name="Shiraishi A."/>
            <person name="Satake H."/>
            <person name="Nakayama K."/>
        </authorList>
    </citation>
    <scope>NUCLEOTIDE SEQUENCE</scope>
</reference>
<dbReference type="InterPro" id="IPR000477">
    <property type="entry name" value="RT_dom"/>
</dbReference>
<dbReference type="SMART" id="SM00343">
    <property type="entry name" value="ZnF_C2HC"/>
    <property type="match status" value="1"/>
</dbReference>
<dbReference type="Pfam" id="PF17921">
    <property type="entry name" value="Integrase_H2C2"/>
    <property type="match status" value="1"/>
</dbReference>
<dbReference type="PANTHER" id="PTHR35046:SF23">
    <property type="entry name" value="NUCLEOTIDYLTRANSFERASE, RIBONUCLEASE H"/>
    <property type="match status" value="1"/>
</dbReference>
<dbReference type="Pfam" id="PF17919">
    <property type="entry name" value="RT_RNaseH_2"/>
    <property type="match status" value="1"/>
</dbReference>
<name>A0A699GYP1_TANCI</name>
<dbReference type="InterPro" id="IPR043502">
    <property type="entry name" value="DNA/RNA_pol_sf"/>
</dbReference>
<dbReference type="InterPro" id="IPR041588">
    <property type="entry name" value="Integrase_H2C2"/>
</dbReference>
<dbReference type="InterPro" id="IPR056924">
    <property type="entry name" value="SH3_Tf2-1"/>
</dbReference>
<accession>A0A699GYP1</accession>
<evidence type="ECO:0000256" key="3">
    <source>
        <dbReference type="ARBA" id="ARBA00023125"/>
    </source>
</evidence>
<dbReference type="PROSITE" id="PS50158">
    <property type="entry name" value="ZF_CCHC"/>
    <property type="match status" value="1"/>
</dbReference>
<keyword evidence="4" id="KW-0479">Metal-binding</keyword>
<dbReference type="GO" id="GO:0006508">
    <property type="term" value="P:proteolysis"/>
    <property type="evidence" value="ECO:0007669"/>
    <property type="project" value="UniProtKB-KW"/>
</dbReference>
<dbReference type="SUPFAM" id="SSF56672">
    <property type="entry name" value="DNA/RNA polymerases"/>
    <property type="match status" value="1"/>
</dbReference>
<keyword evidence="1" id="KW-0645">Protease</keyword>
<evidence type="ECO:0000313" key="6">
    <source>
        <dbReference type="EMBL" id="GEW83634.1"/>
    </source>
</evidence>
<evidence type="ECO:0000256" key="4">
    <source>
        <dbReference type="PROSITE-ProRule" id="PRU00047"/>
    </source>
</evidence>
<dbReference type="InterPro" id="IPR001878">
    <property type="entry name" value="Znf_CCHC"/>
</dbReference>
<sequence>MLRYGGIMLIRGDELTKNQRLRQRVRVPLVASPHLPEPLPLQHLKQHLKPPLTTSAVGNTKECVDNAPRCYNCSGLGHYARDCPNLKTLAFVRDDAYPIYNTNAELELDEPGEELVYPDHGEELVIQRVLNMAVSKSIDDSSFKKDGVNITLVPFDSYQTQVEGFDLLIKKTGFEGLMKTSPYVFTLVVVEENKIISEAPLQVQPLLREFADVIFDDIPTGLPAMRDIQHCIDFIPGSAIPNRPAYRMNPKEFAKLQRQVSELLEKRLIQESMSSCAVPALLLHGFIIFYKIDLRSGYHQTEMRPGDEWKTTFKTQDGLYEWMVMPFELSNAPSTFMCLMNQVFKPFIGHFVVVYFDDILIYSSSLEQHLSHLRGIKIDPAKLETIISWPTPFTIHGIHSFHGEAAKAFDILKAKVIEAPILALPNFDEVFQVERDESGVGIGGVLSGLAGHFRRTKTLALLCEHFYQPKMERDVNRHLERCHTCHIDKTQFINAGLYTPLSVPITPWEDVSLDFVLARLYFVEILKLHGVPNTLTSDRDVKFNANTSCSTCNMEFLDPNKKKEIESWIRDSRIIDSLDGSNEIEYFDTFPTMEELEYHEWLLKYPKPPWVKDTTSIIDHPFGEVIFGKPFARNTGLVYDQEERTVTFKNDDEKFTFKMPYKMETSNHIDFKNINTDSIPPFILRNNDDHRKTYYSDSLTLGSAYKDDESISKEIQHLMKLEREAKRHKGEVTIWKAFGGNTRDLGSFGEETDKITDLHQIYEELLLTEREDGVVVHFGKLKPRGDGPFRVLKKINNNAYKIELPGHYNVSATFNVVDLSPYKGDSDDNPESGSSLFKKGMMMQIRSTSVST</sequence>
<evidence type="ECO:0000259" key="5">
    <source>
        <dbReference type="PROSITE" id="PS50158"/>
    </source>
</evidence>
<dbReference type="Gene3D" id="3.10.10.10">
    <property type="entry name" value="HIV Type 1 Reverse Transcriptase, subunit A, domain 1"/>
    <property type="match status" value="2"/>
</dbReference>
<gene>
    <name evidence="6" type="ORF">Tci_255610</name>
</gene>
<dbReference type="Gene3D" id="3.30.70.270">
    <property type="match status" value="1"/>
</dbReference>
<dbReference type="InterPro" id="IPR036875">
    <property type="entry name" value="Znf_CCHC_sf"/>
</dbReference>
<dbReference type="InterPro" id="IPR041577">
    <property type="entry name" value="RT_RNaseH_2"/>
</dbReference>
<dbReference type="Pfam" id="PF00078">
    <property type="entry name" value="RVT_1"/>
    <property type="match status" value="1"/>
</dbReference>
<dbReference type="AlphaFoldDB" id="A0A699GYP1"/>
<dbReference type="GO" id="GO:0004190">
    <property type="term" value="F:aspartic-type endopeptidase activity"/>
    <property type="evidence" value="ECO:0007669"/>
    <property type="project" value="UniProtKB-KW"/>
</dbReference>
<protein>
    <recommendedName>
        <fullName evidence="5">CCHC-type domain-containing protein</fullName>
    </recommendedName>
</protein>
<evidence type="ECO:0000256" key="2">
    <source>
        <dbReference type="ARBA" id="ARBA00022750"/>
    </source>
</evidence>
<organism evidence="6">
    <name type="scientific">Tanacetum cinerariifolium</name>
    <name type="common">Dalmatian daisy</name>
    <name type="synonym">Chrysanthemum cinerariifolium</name>
    <dbReference type="NCBI Taxonomy" id="118510"/>
    <lineage>
        <taxon>Eukaryota</taxon>
        <taxon>Viridiplantae</taxon>
        <taxon>Streptophyta</taxon>
        <taxon>Embryophyta</taxon>
        <taxon>Tracheophyta</taxon>
        <taxon>Spermatophyta</taxon>
        <taxon>Magnoliopsida</taxon>
        <taxon>eudicotyledons</taxon>
        <taxon>Gunneridae</taxon>
        <taxon>Pentapetalae</taxon>
        <taxon>asterids</taxon>
        <taxon>campanulids</taxon>
        <taxon>Asterales</taxon>
        <taxon>Asteraceae</taxon>
        <taxon>Asteroideae</taxon>
        <taxon>Anthemideae</taxon>
        <taxon>Anthemidinae</taxon>
        <taxon>Tanacetum</taxon>
    </lineage>
</organism>
<feature type="domain" description="CCHC-type" evidence="5">
    <location>
        <begin position="69"/>
        <end position="85"/>
    </location>
</feature>
<dbReference type="Pfam" id="PF24626">
    <property type="entry name" value="SH3_Tf2-1"/>
    <property type="match status" value="1"/>
</dbReference>
<dbReference type="InterPro" id="IPR043128">
    <property type="entry name" value="Rev_trsase/Diguanyl_cyclase"/>
</dbReference>
<comment type="caution">
    <text evidence="6">The sequence shown here is derived from an EMBL/GenBank/DDBJ whole genome shotgun (WGS) entry which is preliminary data.</text>
</comment>
<dbReference type="SUPFAM" id="SSF57756">
    <property type="entry name" value="Retrovirus zinc finger-like domains"/>
    <property type="match status" value="1"/>
</dbReference>